<protein>
    <submittedName>
        <fullName evidence="1">Uncharacterized protein</fullName>
    </submittedName>
</protein>
<comment type="caution">
    <text evidence="1">The sequence shown here is derived from an EMBL/GenBank/DDBJ whole genome shotgun (WGS) entry which is preliminary data.</text>
</comment>
<dbReference type="OrthoDB" id="336129at2759"/>
<dbReference type="EMBL" id="NBIV01000076">
    <property type="protein sequence ID" value="PXF44979.1"/>
    <property type="molecule type" value="Genomic_DNA"/>
</dbReference>
<sequence length="148" mass="16849">MTIYFEWNPTYGHMASAVKLKRTRYGDYCAADNEVIELLGNDISNNGGDWFELDLEAALERNFIRRFTRIGLIAGWKGEKVAQKGAVQVFVRDKESPQVNPDGDLHLFFDPGSHQPASGCPYHEVGSVQIVRTAKYTRITLMGKYFQW</sequence>
<dbReference type="Proteomes" id="UP000247409">
    <property type="component" value="Unassembled WGS sequence"/>
</dbReference>
<gene>
    <name evidence="1" type="ORF">BWQ96_05279</name>
</gene>
<organism evidence="1 2">
    <name type="scientific">Gracilariopsis chorda</name>
    <dbReference type="NCBI Taxonomy" id="448386"/>
    <lineage>
        <taxon>Eukaryota</taxon>
        <taxon>Rhodophyta</taxon>
        <taxon>Florideophyceae</taxon>
        <taxon>Rhodymeniophycidae</taxon>
        <taxon>Gracilariales</taxon>
        <taxon>Gracilariaceae</taxon>
        <taxon>Gracilariopsis</taxon>
    </lineage>
</organism>
<evidence type="ECO:0000313" key="1">
    <source>
        <dbReference type="EMBL" id="PXF44979.1"/>
    </source>
</evidence>
<dbReference type="AlphaFoldDB" id="A0A2V3ISA7"/>
<accession>A0A2V3ISA7</accession>
<proteinExistence type="predicted"/>
<keyword evidence="2" id="KW-1185">Reference proteome</keyword>
<reference evidence="1 2" key="1">
    <citation type="journal article" date="2018" name="Mol. Biol. Evol.">
        <title>Analysis of the draft genome of the red seaweed Gracilariopsis chorda provides insights into genome size evolution in Rhodophyta.</title>
        <authorList>
            <person name="Lee J."/>
            <person name="Yang E.C."/>
            <person name="Graf L."/>
            <person name="Yang J.H."/>
            <person name="Qiu H."/>
            <person name="Zel Zion U."/>
            <person name="Chan C.X."/>
            <person name="Stephens T.G."/>
            <person name="Weber A.P.M."/>
            <person name="Boo G.H."/>
            <person name="Boo S.M."/>
            <person name="Kim K.M."/>
            <person name="Shin Y."/>
            <person name="Jung M."/>
            <person name="Lee S.J."/>
            <person name="Yim H.S."/>
            <person name="Lee J.H."/>
            <person name="Bhattacharya D."/>
            <person name="Yoon H.S."/>
        </authorList>
    </citation>
    <scope>NUCLEOTIDE SEQUENCE [LARGE SCALE GENOMIC DNA]</scope>
    <source>
        <strain evidence="1 2">SKKU-2015</strain>
        <tissue evidence="1">Whole body</tissue>
    </source>
</reference>
<name>A0A2V3ISA7_9FLOR</name>
<evidence type="ECO:0000313" key="2">
    <source>
        <dbReference type="Proteomes" id="UP000247409"/>
    </source>
</evidence>